<feature type="signal peptide" evidence="1">
    <location>
        <begin position="1"/>
        <end position="23"/>
    </location>
</feature>
<evidence type="ECO:0000313" key="2">
    <source>
        <dbReference type="EMBL" id="OEO31093.1"/>
    </source>
</evidence>
<organism evidence="2 3">
    <name type="scientific">Devosia insulae DS-56</name>
    <dbReference type="NCBI Taxonomy" id="1116389"/>
    <lineage>
        <taxon>Bacteria</taxon>
        <taxon>Pseudomonadati</taxon>
        <taxon>Pseudomonadota</taxon>
        <taxon>Alphaproteobacteria</taxon>
        <taxon>Hyphomicrobiales</taxon>
        <taxon>Devosiaceae</taxon>
        <taxon>Devosia</taxon>
    </lineage>
</organism>
<accession>A0A1E5XR88</accession>
<dbReference type="AlphaFoldDB" id="A0A1E5XR88"/>
<dbReference type="OrthoDB" id="8451772at2"/>
<reference evidence="2 3" key="1">
    <citation type="journal article" date="2015" name="Genome Announc.">
        <title>Genome Assemblies of Three Soil-Associated Devosia species: D. insulae, D. limi, and D. soli.</title>
        <authorList>
            <person name="Hassan Y.I."/>
            <person name="Lepp D."/>
            <person name="Zhou T."/>
        </authorList>
    </citation>
    <scope>NUCLEOTIDE SEQUENCE [LARGE SCALE GENOMIC DNA]</scope>
    <source>
        <strain evidence="2 3">DS-56</strain>
    </source>
</reference>
<evidence type="ECO:0000313" key="3">
    <source>
        <dbReference type="Proteomes" id="UP000095463"/>
    </source>
</evidence>
<keyword evidence="3" id="KW-1185">Reference proteome</keyword>
<gene>
    <name evidence="2" type="ORF">VW23_017950</name>
</gene>
<proteinExistence type="predicted"/>
<dbReference type="PROSITE" id="PS51257">
    <property type="entry name" value="PROKAR_LIPOPROTEIN"/>
    <property type="match status" value="1"/>
</dbReference>
<evidence type="ECO:0000256" key="1">
    <source>
        <dbReference type="SAM" id="SignalP"/>
    </source>
</evidence>
<sequence>MLPKLSVTVFAVAAACLTAPSFAQTFSQITAVRATDLLRAPPPDGRRVTGIAKGERLRLYECVGKPTWCRVGQLQGPHPYNGWVAADALDGAVSTK</sequence>
<keyword evidence="1" id="KW-0732">Signal</keyword>
<dbReference type="RefSeq" id="WP_069909711.1">
    <property type="nucleotide sequence ID" value="NZ_LAJE02000171.1"/>
</dbReference>
<feature type="chain" id="PRO_5009190502" description="SH3b domain-containing protein" evidence="1">
    <location>
        <begin position="24"/>
        <end position="96"/>
    </location>
</feature>
<evidence type="ECO:0008006" key="4">
    <source>
        <dbReference type="Google" id="ProtNLM"/>
    </source>
</evidence>
<dbReference type="EMBL" id="LAJE02000171">
    <property type="protein sequence ID" value="OEO31093.1"/>
    <property type="molecule type" value="Genomic_DNA"/>
</dbReference>
<name>A0A1E5XR88_9HYPH</name>
<comment type="caution">
    <text evidence="2">The sequence shown here is derived from an EMBL/GenBank/DDBJ whole genome shotgun (WGS) entry which is preliminary data.</text>
</comment>
<dbReference type="Proteomes" id="UP000095463">
    <property type="component" value="Unassembled WGS sequence"/>
</dbReference>
<protein>
    <recommendedName>
        <fullName evidence="4">SH3b domain-containing protein</fullName>
    </recommendedName>
</protein>